<evidence type="ECO:0000313" key="12">
    <source>
        <dbReference type="EMBL" id="CDM37600.1"/>
    </source>
</evidence>
<dbReference type="OrthoDB" id="9975959at2759"/>
<keyword evidence="12" id="KW-0269">Exonuclease</keyword>
<evidence type="ECO:0000313" key="13">
    <source>
        <dbReference type="Proteomes" id="UP000030686"/>
    </source>
</evidence>
<keyword evidence="10" id="KW-0539">Nucleus</keyword>
<keyword evidence="5" id="KW-0479">Metal-binding</keyword>
<gene>
    <name evidence="12" type="ORF">PROQFM164_S06g000562</name>
</gene>
<keyword evidence="8" id="KW-0460">Magnesium</keyword>
<dbReference type="GO" id="GO:0006302">
    <property type="term" value="P:double-strand break repair"/>
    <property type="evidence" value="ECO:0007669"/>
    <property type="project" value="TreeGrafter"/>
</dbReference>
<evidence type="ECO:0000259" key="11">
    <source>
        <dbReference type="Pfam" id="PF03372"/>
    </source>
</evidence>
<reference evidence="12" key="1">
    <citation type="journal article" date="2014" name="Nat. Commun.">
        <title>Multiple recent horizontal transfers of a large genomic region in cheese making fungi.</title>
        <authorList>
            <person name="Cheeseman K."/>
            <person name="Ropars J."/>
            <person name="Renault P."/>
            <person name="Dupont J."/>
            <person name="Gouzy J."/>
            <person name="Branca A."/>
            <person name="Abraham A.L."/>
            <person name="Ceppi M."/>
            <person name="Conseiller E."/>
            <person name="Debuchy R."/>
            <person name="Malagnac F."/>
            <person name="Goarin A."/>
            <person name="Silar P."/>
            <person name="Lacoste S."/>
            <person name="Sallet E."/>
            <person name="Bensimon A."/>
            <person name="Giraud T."/>
            <person name="Brygoo Y."/>
        </authorList>
    </citation>
    <scope>NUCLEOTIDE SEQUENCE [LARGE SCALE GENOMIC DNA]</scope>
    <source>
        <strain evidence="12">FM164</strain>
    </source>
</reference>
<evidence type="ECO:0000256" key="3">
    <source>
        <dbReference type="ARBA" id="ARBA00004322"/>
    </source>
</evidence>
<dbReference type="SUPFAM" id="SSF56219">
    <property type="entry name" value="DNase I-like"/>
    <property type="match status" value="1"/>
</dbReference>
<evidence type="ECO:0000256" key="6">
    <source>
        <dbReference type="ARBA" id="ARBA00022763"/>
    </source>
</evidence>
<dbReference type="Gene3D" id="3.60.10.10">
    <property type="entry name" value="Endonuclease/exonuclease/phosphatase"/>
    <property type="match status" value="1"/>
</dbReference>
<dbReference type="InterPro" id="IPR051547">
    <property type="entry name" value="TDP2-like"/>
</dbReference>
<keyword evidence="9" id="KW-0234">DNA repair</keyword>
<dbReference type="PANTHER" id="PTHR15822:SF4">
    <property type="entry name" value="TYROSYL-DNA PHOSPHODIESTERASE 2"/>
    <property type="match status" value="1"/>
</dbReference>
<dbReference type="GO" id="GO:0004527">
    <property type="term" value="F:exonuclease activity"/>
    <property type="evidence" value="ECO:0007669"/>
    <property type="project" value="UniProtKB-KW"/>
</dbReference>
<keyword evidence="6" id="KW-0227">DNA damage</keyword>
<dbReference type="GO" id="GO:0003697">
    <property type="term" value="F:single-stranded DNA binding"/>
    <property type="evidence" value="ECO:0007669"/>
    <property type="project" value="TreeGrafter"/>
</dbReference>
<dbReference type="PANTHER" id="PTHR15822">
    <property type="entry name" value="TRAF AND TNF RECEPTOR-ASSOCIATED PROTEIN"/>
    <property type="match status" value="1"/>
</dbReference>
<evidence type="ECO:0000256" key="5">
    <source>
        <dbReference type="ARBA" id="ARBA00022723"/>
    </source>
</evidence>
<dbReference type="InterPro" id="IPR005135">
    <property type="entry name" value="Endo/exonuclease/phosphatase"/>
</dbReference>
<keyword evidence="13" id="KW-1185">Reference proteome</keyword>
<keyword evidence="7" id="KW-0378">Hydrolase</keyword>
<evidence type="ECO:0000256" key="1">
    <source>
        <dbReference type="ARBA" id="ARBA00001936"/>
    </source>
</evidence>
<name>W6QME4_PENRF</name>
<keyword evidence="12" id="KW-0255">Endonuclease</keyword>
<sequence>MPVRIPQYFSCFSPAARRWVPVASRPIQSPGVQSSAQGNTPRSHFNIVSWNIDYSSSYPTRRCLDLINHVFKYGVPDILCLQEVRSEVRASLLGNREIRQAFLTTDAATDLEYKRFITMTLLSKERFAYSLDSKEMGGSNDEGKFIVGPVFREHLPSAAGRDGLCVDLIPPCAPDTFLRIINAHLESCDGFSYRAAQLKQLSSVLHEPGCSGGLIVGDFNSVTDDDRLLIEENKLKDAWLTLHGDTKPDAPTWSVGRRRDPRYEPSRLDKVAMVGLEAEMMELMHPLCINATKPSDQIEWSDHSGLRCKFCV</sequence>
<dbReference type="Pfam" id="PF03372">
    <property type="entry name" value="Exo_endo_phos"/>
    <property type="match status" value="1"/>
</dbReference>
<protein>
    <submittedName>
        <fullName evidence="12">Endonuclease/exonuclease/phosphatase</fullName>
    </submittedName>
</protein>
<feature type="domain" description="Endonuclease/exonuclease/phosphatase" evidence="11">
    <location>
        <begin position="48"/>
        <end position="271"/>
    </location>
</feature>
<keyword evidence="4" id="KW-0540">Nuclease</keyword>
<dbReference type="GO" id="GO:0005737">
    <property type="term" value="C:cytoplasm"/>
    <property type="evidence" value="ECO:0007669"/>
    <property type="project" value="TreeGrafter"/>
</dbReference>
<dbReference type="AlphaFoldDB" id="W6QME4"/>
<evidence type="ECO:0000256" key="8">
    <source>
        <dbReference type="ARBA" id="ARBA00022842"/>
    </source>
</evidence>
<dbReference type="EMBL" id="HG792020">
    <property type="protein sequence ID" value="CDM37600.1"/>
    <property type="molecule type" value="Genomic_DNA"/>
</dbReference>
<proteinExistence type="predicted"/>
<evidence type="ECO:0000256" key="2">
    <source>
        <dbReference type="ARBA" id="ARBA00001946"/>
    </source>
</evidence>
<comment type="cofactor">
    <cofactor evidence="1">
        <name>Mn(2+)</name>
        <dbReference type="ChEBI" id="CHEBI:29035"/>
    </cofactor>
</comment>
<dbReference type="GO" id="GO:0070260">
    <property type="term" value="F:5'-tyrosyl-DNA phosphodiesterase activity"/>
    <property type="evidence" value="ECO:0007669"/>
    <property type="project" value="TreeGrafter"/>
</dbReference>
<dbReference type="GO" id="GO:0046872">
    <property type="term" value="F:metal ion binding"/>
    <property type="evidence" value="ECO:0007669"/>
    <property type="project" value="UniProtKB-KW"/>
</dbReference>
<dbReference type="GO" id="GO:0004519">
    <property type="term" value="F:endonuclease activity"/>
    <property type="evidence" value="ECO:0007669"/>
    <property type="project" value="UniProtKB-KW"/>
</dbReference>
<evidence type="ECO:0000256" key="7">
    <source>
        <dbReference type="ARBA" id="ARBA00022801"/>
    </source>
</evidence>
<evidence type="ECO:0000256" key="9">
    <source>
        <dbReference type="ARBA" id="ARBA00023204"/>
    </source>
</evidence>
<evidence type="ECO:0000256" key="10">
    <source>
        <dbReference type="ARBA" id="ARBA00023242"/>
    </source>
</evidence>
<accession>W6QME4</accession>
<comment type="cofactor">
    <cofactor evidence="2">
        <name>Mg(2+)</name>
        <dbReference type="ChEBI" id="CHEBI:18420"/>
    </cofactor>
</comment>
<dbReference type="Proteomes" id="UP000030686">
    <property type="component" value="Unassembled WGS sequence"/>
</dbReference>
<dbReference type="InterPro" id="IPR036691">
    <property type="entry name" value="Endo/exonu/phosph_ase_sf"/>
</dbReference>
<comment type="subcellular location">
    <subcellularLocation>
        <location evidence="3">Nucleus</location>
        <location evidence="3">PML body</location>
    </subcellularLocation>
</comment>
<dbReference type="OMA" id="PWIRENW"/>
<evidence type="ECO:0000256" key="4">
    <source>
        <dbReference type="ARBA" id="ARBA00022722"/>
    </source>
</evidence>
<organism evidence="12 13">
    <name type="scientific">Penicillium roqueforti (strain FM164)</name>
    <dbReference type="NCBI Taxonomy" id="1365484"/>
    <lineage>
        <taxon>Eukaryota</taxon>
        <taxon>Fungi</taxon>
        <taxon>Dikarya</taxon>
        <taxon>Ascomycota</taxon>
        <taxon>Pezizomycotina</taxon>
        <taxon>Eurotiomycetes</taxon>
        <taxon>Eurotiomycetidae</taxon>
        <taxon>Eurotiales</taxon>
        <taxon>Aspergillaceae</taxon>
        <taxon>Penicillium</taxon>
    </lineage>
</organism>